<dbReference type="VEuPathDB" id="FungiDB:ATCC64974_43880"/>
<dbReference type="GO" id="GO:0004672">
    <property type="term" value="F:protein kinase activity"/>
    <property type="evidence" value="ECO:0007669"/>
    <property type="project" value="InterPro"/>
</dbReference>
<dbReference type="PROSITE" id="PS50011">
    <property type="entry name" value="PROTEIN_KINASE_DOM"/>
    <property type="match status" value="1"/>
</dbReference>
<organism evidence="4 5">
    <name type="scientific">Aspergillus niger</name>
    <dbReference type="NCBI Taxonomy" id="5061"/>
    <lineage>
        <taxon>Eukaryota</taxon>
        <taxon>Fungi</taxon>
        <taxon>Dikarya</taxon>
        <taxon>Ascomycota</taxon>
        <taxon>Pezizomycotina</taxon>
        <taxon>Eurotiomycetes</taxon>
        <taxon>Eurotiomycetidae</taxon>
        <taxon>Eurotiales</taxon>
        <taxon>Aspergillaceae</taxon>
        <taxon>Aspergillus</taxon>
        <taxon>Aspergillus subgen. Circumdati</taxon>
    </lineage>
</organism>
<protein>
    <submittedName>
        <fullName evidence="4">Glycosyltransferase like 2 family protein</fullName>
    </submittedName>
</protein>
<dbReference type="OrthoDB" id="4062651at2759"/>
<dbReference type="GO" id="GO:0005524">
    <property type="term" value="F:ATP binding"/>
    <property type="evidence" value="ECO:0007669"/>
    <property type="project" value="InterPro"/>
</dbReference>
<dbReference type="EMBL" id="NKJJ02000007">
    <property type="protein sequence ID" value="TPR07726.1"/>
    <property type="molecule type" value="Genomic_DNA"/>
</dbReference>
<reference evidence="5" key="1">
    <citation type="submission" date="2018-10" db="EMBL/GenBank/DDBJ databases">
        <title>FDA dAtabase for Regulatory Grade micrObial Sequences (FDA-ARGOS): Supporting development and validation of Infectious Disease Dx tests.</title>
        <authorList>
            <person name="Kerrigan L."/>
            <person name="Tallon L."/>
            <person name="Sadzewicz L."/>
            <person name="Sengamalay N."/>
            <person name="Ott S."/>
            <person name="Godinez A."/>
            <person name="Nagaraj S."/>
            <person name="Vavikolanu K."/>
            <person name="Nadendla S."/>
            <person name="George J."/>
            <person name="Sichtig H."/>
        </authorList>
    </citation>
    <scope>NUCLEOTIDE SEQUENCE [LARGE SCALE GENOMIC DNA]</scope>
    <source>
        <strain evidence="5">FDAARGOS_311</strain>
    </source>
</reference>
<dbReference type="VEuPathDB" id="FungiDB:An07g01070"/>
<name>A0A254UAE6_ASPNG</name>
<dbReference type="VEuPathDB" id="FungiDB:ASPNIDRAFT2_40208"/>
<reference evidence="3" key="3">
    <citation type="submission" date="2022-07" db="EMBL/GenBank/DDBJ databases">
        <title>Taxonomy of Aspergillus series Nigri: significant species reduction supported by multi-species coalescent approaches.</title>
        <authorList>
            <person name="Bian C."/>
            <person name="Kusuya Y."/>
            <person name="Sklenar F."/>
            <person name="D'hooge E."/>
            <person name="Yaguchi T."/>
            <person name="Takahashi H."/>
            <person name="Hubka V."/>
        </authorList>
    </citation>
    <scope>NUCLEOTIDE SEQUENCE</scope>
    <source>
        <strain evidence="3">IFM 63604</strain>
    </source>
</reference>
<keyword evidence="4" id="KW-0808">Transferase</keyword>
<feature type="region of interest" description="Disordered" evidence="1">
    <location>
        <begin position="336"/>
        <end position="356"/>
    </location>
</feature>
<evidence type="ECO:0000313" key="4">
    <source>
        <dbReference type="EMBL" id="TPR07726.1"/>
    </source>
</evidence>
<dbReference type="Proteomes" id="UP001144191">
    <property type="component" value="Unassembled WGS sequence"/>
</dbReference>
<dbReference type="Gene3D" id="1.10.510.10">
    <property type="entry name" value="Transferase(Phosphotransferase) domain 1"/>
    <property type="match status" value="1"/>
</dbReference>
<feature type="domain" description="Protein kinase" evidence="2">
    <location>
        <begin position="154"/>
        <end position="356"/>
    </location>
</feature>
<dbReference type="Pfam" id="PF00069">
    <property type="entry name" value="Pkinase"/>
    <property type="match status" value="1"/>
</dbReference>
<dbReference type="SUPFAM" id="SSF56112">
    <property type="entry name" value="Protein kinase-like (PK-like)"/>
    <property type="match status" value="1"/>
</dbReference>
<evidence type="ECO:0000313" key="3">
    <source>
        <dbReference type="EMBL" id="GLA53096.1"/>
    </source>
</evidence>
<evidence type="ECO:0000313" key="5">
    <source>
        <dbReference type="Proteomes" id="UP000197666"/>
    </source>
</evidence>
<dbReference type="InterPro" id="IPR011009">
    <property type="entry name" value="Kinase-like_dom_sf"/>
</dbReference>
<dbReference type="InterPro" id="IPR000719">
    <property type="entry name" value="Prot_kinase_dom"/>
</dbReference>
<proteinExistence type="predicted"/>
<sequence length="356" mass="40964">MEVPSPNWKVQDLLYGKHDKWTRITLACKGKCFQIEISPENFMQSSSSFQMYSRYIDLMYDDENAAETAEDDLYDWALAPFLPIFDQVEPSLITGKTATLRDYLSPEIYYFQLYFVDERMEPRYDYEVRRTLREPGVDIGDFALHPNWGKFTPEMVEQCLSDGEYGYSKHPRKVCVDGKLCFLKESHTKRGLLRELDIYRRMENQGLRDDPQVHIPRLVGVVYGSHDSCCIIGILLSLVDCEKLTLSCALHDEVTFAQQKKWEEQITTTVDLLHRADIIWGDVKTDNVLIDKNEDAWVIDFGGGYTEGWVAKEHMETMKGDAEGLSRIMERIYSNDGSQDGGQGSHEEEVANVTEG</sequence>
<dbReference type="VEuPathDB" id="FungiDB:M747DRAFT_308890"/>
<dbReference type="Proteomes" id="UP000197666">
    <property type="component" value="Unassembled WGS sequence"/>
</dbReference>
<accession>A0A254UAE6</accession>
<evidence type="ECO:0000256" key="1">
    <source>
        <dbReference type="SAM" id="MobiDB-lite"/>
    </source>
</evidence>
<evidence type="ECO:0000259" key="2">
    <source>
        <dbReference type="PROSITE" id="PS50011"/>
    </source>
</evidence>
<dbReference type="EMBL" id="BRPB01000074">
    <property type="protein sequence ID" value="GLA53096.1"/>
    <property type="molecule type" value="Genomic_DNA"/>
</dbReference>
<dbReference type="AlphaFoldDB" id="A0A254UAE6"/>
<reference evidence="4" key="2">
    <citation type="submission" date="2019-02" db="EMBL/GenBank/DDBJ databases">
        <title>FDA dAtabase for Regulatory Grade micrObial Sequences (FDA-ARGOS): Supporting development and validation of Infectious Disease Dx tests.</title>
        <authorList>
            <person name="Kerrigan L."/>
            <person name="Tallon L.J."/>
            <person name="Sadzewicz L."/>
            <person name="Sengamalay N."/>
            <person name="Ott S."/>
            <person name="Godinez A."/>
            <person name="Nagaraj S."/>
            <person name="Vavikolanu K."/>
            <person name="Vyas G."/>
            <person name="Nadendla S."/>
            <person name="Aluvathingal J."/>
            <person name="Sichtig H."/>
        </authorList>
    </citation>
    <scope>NUCLEOTIDE SEQUENCE</scope>
    <source>
        <strain evidence="4">FDAARGOS_311</strain>
    </source>
</reference>
<gene>
    <name evidence="3" type="ORF">AnigIFM63604_010183</name>
    <name evidence="4" type="ORF">CAN33_0015280</name>
</gene>
<comment type="caution">
    <text evidence="4">The sequence shown here is derived from an EMBL/GenBank/DDBJ whole genome shotgun (WGS) entry which is preliminary data.</text>
</comment>